<dbReference type="PANTHER" id="PTHR33116">
    <property type="entry name" value="REVERSE TRANSCRIPTASE ZINC-BINDING DOMAIN-CONTAINING PROTEIN-RELATED-RELATED"/>
    <property type="match status" value="1"/>
</dbReference>
<dbReference type="Gramene" id="evm.model.07.690">
    <property type="protein sequence ID" value="cds.evm.model.07.690"/>
    <property type="gene ID" value="evm.TU.07.690"/>
</dbReference>
<organism evidence="3 4">
    <name type="scientific">Cannabis sativa</name>
    <name type="common">Hemp</name>
    <name type="synonym">Marijuana</name>
    <dbReference type="NCBI Taxonomy" id="3483"/>
    <lineage>
        <taxon>Eukaryota</taxon>
        <taxon>Viridiplantae</taxon>
        <taxon>Streptophyta</taxon>
        <taxon>Embryophyta</taxon>
        <taxon>Tracheophyta</taxon>
        <taxon>Spermatophyta</taxon>
        <taxon>Magnoliopsida</taxon>
        <taxon>eudicotyledons</taxon>
        <taxon>Gunneridae</taxon>
        <taxon>Pentapetalae</taxon>
        <taxon>rosids</taxon>
        <taxon>fabids</taxon>
        <taxon>Rosales</taxon>
        <taxon>Cannabaceae</taxon>
        <taxon>Cannabis</taxon>
    </lineage>
</organism>
<dbReference type="EMBL" id="UZAU01000642">
    <property type="status" value="NOT_ANNOTATED_CDS"/>
    <property type="molecule type" value="Genomic_DNA"/>
</dbReference>
<dbReference type="Pfam" id="PF13966">
    <property type="entry name" value="zf-RVT"/>
    <property type="match status" value="1"/>
</dbReference>
<sequence length="754" mass="87529">MVNSHWINTFPCSEAVFLPELSFDHSPILVTIYEDRSYGRKPFKYFNMWKQAPNYDVLVTRSWNEECRGTKMFCIVQKLKKLKTVLKCINQSGFSEIQQTENITRGALAELQSKLNQDPQNAEIMHQEQEAGVKFAEVNKAFDSFMSQKAKVSWAKFGNENSHIFHASLKLRRIHNRIFSIEDEYGNWCDTPDKVQHAFLDYYQNLLGSTIQSRRKVVQSIVDLGPKITNIHKEILMAEYTRKEVEERIFAIDKNKAPGPDGYGSAFFQDNWKIVGNDTVEAILSFLNSGKILKEINTTTITLIPKTKCPKSVVDFRPISCCNVIYKDTTKVICNRLRRILPDLIAGNQGGFVHGRFIAHNVIVCQDLVRLYGRKNCKPSSMIKIDLRKAYDTIEWGFIEEMMRALGFPKKMTSGIRCWSSRNLSYMGRVTLINSVLLAILTYWAQIFILPKQLLKDIKATCRSFLWKGTQEAAGPELVAWEFICRPKSAGGLGFQNIQQWNIAALGRYVWDIASKKDCLFVKWIHMVYLKDQNWWSYAAPQDCSWAWKKIVVVKDKFQQRGDMESFVQQSYRVKQGYLDLFPEHPKLPWCNLVWDKLVIPKHRFILWLVLWKRLNTKERVSKISPNIDTTCVLCGKGDENIEHLFFQCEYSLECLQEIKVSLQWNTLANDVLKPLQSCDKTKKFSAARKSMVNTIVASLVYHIWKARNEILWKQQRGLTSRTVQQTKQLSKLRIQAWPPKKARGEDIEWMLEA</sequence>
<dbReference type="Pfam" id="PF00078">
    <property type="entry name" value="RVT_1"/>
    <property type="match status" value="1"/>
</dbReference>
<name>A0A803Q619_CANSA</name>
<dbReference type="InterPro" id="IPR043502">
    <property type="entry name" value="DNA/RNA_pol_sf"/>
</dbReference>
<protein>
    <recommendedName>
        <fullName evidence="5">Reverse transcriptase domain-containing protein</fullName>
    </recommendedName>
</protein>
<dbReference type="CDD" id="cd01650">
    <property type="entry name" value="RT_nLTR_like"/>
    <property type="match status" value="1"/>
</dbReference>
<dbReference type="AlphaFoldDB" id="A0A803Q619"/>
<dbReference type="SUPFAM" id="SSF56672">
    <property type="entry name" value="DNA/RNA polymerases"/>
    <property type="match status" value="1"/>
</dbReference>
<feature type="domain" description="Reverse transcriptase zinc-binding" evidence="2">
    <location>
        <begin position="572"/>
        <end position="653"/>
    </location>
</feature>
<accession>A0A803Q619</accession>
<keyword evidence="4" id="KW-1185">Reference proteome</keyword>
<reference evidence="3" key="1">
    <citation type="submission" date="2018-11" db="EMBL/GenBank/DDBJ databases">
        <authorList>
            <person name="Grassa J C."/>
        </authorList>
    </citation>
    <scope>NUCLEOTIDE SEQUENCE [LARGE SCALE GENOMIC DNA]</scope>
</reference>
<reference evidence="3" key="2">
    <citation type="submission" date="2021-03" db="UniProtKB">
        <authorList>
            <consortium name="EnsemblPlants"/>
        </authorList>
    </citation>
    <scope>IDENTIFICATION</scope>
</reference>
<dbReference type="Proteomes" id="UP000596661">
    <property type="component" value="Chromosome 7"/>
</dbReference>
<dbReference type="OMA" id="GNENSHI"/>
<evidence type="ECO:0000313" key="4">
    <source>
        <dbReference type="Proteomes" id="UP000596661"/>
    </source>
</evidence>
<dbReference type="InterPro" id="IPR000477">
    <property type="entry name" value="RT_dom"/>
</dbReference>
<dbReference type="InterPro" id="IPR026960">
    <property type="entry name" value="RVT-Znf"/>
</dbReference>
<evidence type="ECO:0000259" key="1">
    <source>
        <dbReference type="Pfam" id="PF00078"/>
    </source>
</evidence>
<proteinExistence type="predicted"/>
<feature type="domain" description="Reverse transcriptase" evidence="1">
    <location>
        <begin position="308"/>
        <end position="411"/>
    </location>
</feature>
<evidence type="ECO:0008006" key="5">
    <source>
        <dbReference type="Google" id="ProtNLM"/>
    </source>
</evidence>
<evidence type="ECO:0000313" key="3">
    <source>
        <dbReference type="EnsemblPlants" id="cds.evm.model.07.690"/>
    </source>
</evidence>
<dbReference type="PANTHER" id="PTHR33116:SF84">
    <property type="entry name" value="RNA-DIRECTED DNA POLYMERASE"/>
    <property type="match status" value="1"/>
</dbReference>
<evidence type="ECO:0000259" key="2">
    <source>
        <dbReference type="Pfam" id="PF13966"/>
    </source>
</evidence>
<dbReference type="EnsemblPlants" id="evm.model.07.690">
    <property type="protein sequence ID" value="cds.evm.model.07.690"/>
    <property type="gene ID" value="evm.TU.07.690"/>
</dbReference>